<comment type="caution">
    <text evidence="1">The sequence shown here is derived from an EMBL/GenBank/DDBJ whole genome shotgun (WGS) entry which is preliminary data.</text>
</comment>
<keyword evidence="2" id="KW-1185">Reference proteome</keyword>
<gene>
    <name evidence="1" type="ORF">BTN85_1223</name>
</gene>
<dbReference type="Proteomes" id="UP000185744">
    <property type="component" value="Unassembled WGS sequence"/>
</dbReference>
<accession>A0A1Q6DWI1</accession>
<dbReference type="AlphaFoldDB" id="A0A1Q6DWI1"/>
<evidence type="ECO:0000313" key="1">
    <source>
        <dbReference type="EMBL" id="OKY78724.1"/>
    </source>
</evidence>
<name>A0A1Q6DWI1_METT1</name>
<dbReference type="EMBL" id="MSDW01000001">
    <property type="protein sequence ID" value="OKY78724.1"/>
    <property type="molecule type" value="Genomic_DNA"/>
</dbReference>
<proteinExistence type="predicted"/>
<evidence type="ECO:0000313" key="2">
    <source>
        <dbReference type="Proteomes" id="UP000185744"/>
    </source>
</evidence>
<sequence>MIYKINDPNVLEFMKKVKELSKTKCKEDKN</sequence>
<dbReference type="InParanoid" id="A0A1Q6DWI1"/>
<reference evidence="1" key="1">
    <citation type="submission" date="2016-12" db="EMBL/GenBank/DDBJ databases">
        <title>Discovery of methanogenic haloarchaea.</title>
        <authorList>
            <person name="Sorokin D.Y."/>
            <person name="Makarova K.S."/>
            <person name="Abbas B."/>
            <person name="Ferrer M."/>
            <person name="Golyshin P.N."/>
        </authorList>
    </citation>
    <scope>NUCLEOTIDE SEQUENCE [LARGE SCALE GENOMIC DNA]</scope>
    <source>
        <strain evidence="1">HMET1</strain>
    </source>
</reference>
<organism evidence="1 2">
    <name type="scientific">Methanohalarchaeum thermophilum</name>
    <dbReference type="NCBI Taxonomy" id="1903181"/>
    <lineage>
        <taxon>Archaea</taxon>
        <taxon>Methanobacteriati</taxon>
        <taxon>Methanobacteriota</taxon>
        <taxon>Methanonatronarchaeia</taxon>
        <taxon>Methanonatronarchaeales</taxon>
        <taxon>Methanonatronarchaeaceae</taxon>
        <taxon>Candidatus Methanohalarchaeum</taxon>
    </lineage>
</organism>
<protein>
    <submittedName>
        <fullName evidence="1">Uncharacterized protein</fullName>
    </submittedName>
</protein>